<dbReference type="InterPro" id="IPR016036">
    <property type="entry name" value="Malonyl_transacylase_ACP-bd"/>
</dbReference>
<proteinExistence type="inferred from homology"/>
<dbReference type="SUPFAM" id="SSF52151">
    <property type="entry name" value="FabD/lysophospholipase-like"/>
    <property type="match status" value="1"/>
</dbReference>
<dbReference type="EMBL" id="FPHH01000091">
    <property type="protein sequence ID" value="SFV66012.1"/>
    <property type="molecule type" value="Genomic_DNA"/>
</dbReference>
<dbReference type="GO" id="GO:0006633">
    <property type="term" value="P:fatty acid biosynthetic process"/>
    <property type="evidence" value="ECO:0007669"/>
    <property type="project" value="TreeGrafter"/>
</dbReference>
<keyword evidence="4 7" id="KW-0012">Acyltransferase</keyword>
<name>A0A1W1CJX8_9ZZZZ</name>
<dbReference type="InterPro" id="IPR001227">
    <property type="entry name" value="Ac_transferase_dom_sf"/>
</dbReference>
<dbReference type="Pfam" id="PF00698">
    <property type="entry name" value="Acyl_transf_1"/>
    <property type="match status" value="1"/>
</dbReference>
<dbReference type="InterPro" id="IPR016035">
    <property type="entry name" value="Acyl_Trfase/lysoPLipase"/>
</dbReference>
<dbReference type="PANTHER" id="PTHR42681:SF1">
    <property type="entry name" value="MALONYL-COA-ACYL CARRIER PROTEIN TRANSACYLASE, MITOCHONDRIAL"/>
    <property type="match status" value="1"/>
</dbReference>
<accession>A0A1W1CJX8</accession>
<evidence type="ECO:0000256" key="5">
    <source>
        <dbReference type="ARBA" id="ARBA00048462"/>
    </source>
</evidence>
<feature type="domain" description="Malonyl-CoA:ACP transacylase (MAT)" evidence="6">
    <location>
        <begin position="7"/>
        <end position="306"/>
    </location>
</feature>
<dbReference type="EC" id="2.3.1.39" evidence="2"/>
<dbReference type="InterPro" id="IPR014043">
    <property type="entry name" value="Acyl_transferase_dom"/>
</dbReference>
<dbReference type="GO" id="GO:0005829">
    <property type="term" value="C:cytosol"/>
    <property type="evidence" value="ECO:0007669"/>
    <property type="project" value="TreeGrafter"/>
</dbReference>
<comment type="similarity">
    <text evidence="1">Belongs to the FabD family.</text>
</comment>
<dbReference type="Gene3D" id="3.40.366.10">
    <property type="entry name" value="Malonyl-Coenzyme A Acyl Carrier Protein, domain 2"/>
    <property type="match status" value="1"/>
</dbReference>
<dbReference type="SMART" id="SM00827">
    <property type="entry name" value="PKS_AT"/>
    <property type="match status" value="1"/>
</dbReference>
<dbReference type="InterPro" id="IPR050858">
    <property type="entry name" value="Mal-CoA-ACP_Trans/PKS_FabD"/>
</dbReference>
<evidence type="ECO:0000259" key="6">
    <source>
        <dbReference type="SMART" id="SM00827"/>
    </source>
</evidence>
<dbReference type="FunFam" id="3.30.70.250:FF:000001">
    <property type="entry name" value="Malonyl CoA-acyl carrier protein transacylase"/>
    <property type="match status" value="1"/>
</dbReference>
<protein>
    <recommendedName>
        <fullName evidence="2">[acyl-carrier-protein] S-malonyltransferase</fullName>
        <ecNumber evidence="2">2.3.1.39</ecNumber>
    </recommendedName>
</protein>
<dbReference type="GO" id="GO:0004314">
    <property type="term" value="F:[acyl-carrier-protein] S-malonyltransferase activity"/>
    <property type="evidence" value="ECO:0007669"/>
    <property type="project" value="UniProtKB-EC"/>
</dbReference>
<organism evidence="7">
    <name type="scientific">hydrothermal vent metagenome</name>
    <dbReference type="NCBI Taxonomy" id="652676"/>
    <lineage>
        <taxon>unclassified sequences</taxon>
        <taxon>metagenomes</taxon>
        <taxon>ecological metagenomes</taxon>
    </lineage>
</organism>
<dbReference type="AlphaFoldDB" id="A0A1W1CJX8"/>
<sequence>MRKIAMIFAGQGSQAVGMGKDFYENSKLAREMFEKAGDRIGVDFKEIIFQENEKLGQTAYTQPAILLVQMIAYKLFKAECPDIKATYFLGHSLGEFSALCAAGAIDYVDAVELVHKRGALMQEACDTVEAGMMAIVGLDDASVEKICADAQAEGKKVWPANYNQDGQLVVAGMKSDLVSLEQTFKDAGAKRALLLNMSVASHCDILSPAQEPLAALMEQYITDNFEAPVISNVTTKPYSTKAEAVKLLTEQLVKPVKYKQSIQAIAPEVDMAIEFGNGVVLKGLNRRIAKELKTVNIADMASLEKVKEEVCS</sequence>
<reference evidence="7" key="1">
    <citation type="submission" date="2016-10" db="EMBL/GenBank/DDBJ databases">
        <authorList>
            <person name="de Groot N.N."/>
        </authorList>
    </citation>
    <scope>NUCLEOTIDE SEQUENCE</scope>
</reference>
<evidence type="ECO:0000313" key="7">
    <source>
        <dbReference type="EMBL" id="SFV66012.1"/>
    </source>
</evidence>
<gene>
    <name evidence="7" type="ORF">MNB_SM-5-1017</name>
</gene>
<dbReference type="InterPro" id="IPR024925">
    <property type="entry name" value="Malonyl_CoA-ACP_transAc"/>
</dbReference>
<comment type="catalytic activity">
    <reaction evidence="5">
        <text>holo-[ACP] + malonyl-CoA = malonyl-[ACP] + CoA</text>
        <dbReference type="Rhea" id="RHEA:41792"/>
        <dbReference type="Rhea" id="RHEA-COMP:9623"/>
        <dbReference type="Rhea" id="RHEA-COMP:9685"/>
        <dbReference type="ChEBI" id="CHEBI:57287"/>
        <dbReference type="ChEBI" id="CHEBI:57384"/>
        <dbReference type="ChEBI" id="CHEBI:64479"/>
        <dbReference type="ChEBI" id="CHEBI:78449"/>
        <dbReference type="EC" id="2.3.1.39"/>
    </reaction>
</comment>
<dbReference type="SUPFAM" id="SSF55048">
    <property type="entry name" value="Probable ACP-binding domain of malonyl-CoA ACP transacylase"/>
    <property type="match status" value="1"/>
</dbReference>
<dbReference type="NCBIfam" id="TIGR00128">
    <property type="entry name" value="fabD"/>
    <property type="match status" value="1"/>
</dbReference>
<evidence type="ECO:0000256" key="1">
    <source>
        <dbReference type="ARBA" id="ARBA00008217"/>
    </source>
</evidence>
<dbReference type="PIRSF" id="PIRSF000446">
    <property type="entry name" value="Mct"/>
    <property type="match status" value="1"/>
</dbReference>
<evidence type="ECO:0000256" key="4">
    <source>
        <dbReference type="ARBA" id="ARBA00023315"/>
    </source>
</evidence>
<dbReference type="PANTHER" id="PTHR42681">
    <property type="entry name" value="MALONYL-COA-ACYL CARRIER PROTEIN TRANSACYLASE, MITOCHONDRIAL"/>
    <property type="match status" value="1"/>
</dbReference>
<dbReference type="InterPro" id="IPR004410">
    <property type="entry name" value="Malonyl_CoA-ACP_transAc_FabD"/>
</dbReference>
<keyword evidence="3 7" id="KW-0808">Transferase</keyword>
<dbReference type="Gene3D" id="3.30.70.250">
    <property type="entry name" value="Malonyl-CoA ACP transacylase, ACP-binding"/>
    <property type="match status" value="1"/>
</dbReference>
<evidence type="ECO:0000256" key="3">
    <source>
        <dbReference type="ARBA" id="ARBA00022679"/>
    </source>
</evidence>
<evidence type="ECO:0000256" key="2">
    <source>
        <dbReference type="ARBA" id="ARBA00013258"/>
    </source>
</evidence>